<gene>
    <name evidence="2" type="ORF">DSM104329_04372</name>
</gene>
<feature type="compositionally biased region" description="Basic and acidic residues" evidence="1">
    <location>
        <begin position="140"/>
        <end position="151"/>
    </location>
</feature>
<sequence length="151" mass="16084">MSEGGDGIKQRLGRSGEDALGKLAQDLLENPLVSGAIARAFEAREKAAAAQEVAMGALNIPSAADVERLTRRLRSVSQRLEGIEDGVDRLDERLATLANASAAGGLDTRLGHIEEALDALRRQIAALHEDLPDSPSPQPREQERLEVSEGA</sequence>
<evidence type="ECO:0000313" key="2">
    <source>
        <dbReference type="EMBL" id="UGS37950.1"/>
    </source>
</evidence>
<name>A0A9E7C1X4_9ACTN</name>
<dbReference type="RefSeq" id="WP_259311989.1">
    <property type="nucleotide sequence ID" value="NZ_CP087164.1"/>
</dbReference>
<organism evidence="2 3">
    <name type="scientific">Capillimicrobium parvum</name>
    <dbReference type="NCBI Taxonomy" id="2884022"/>
    <lineage>
        <taxon>Bacteria</taxon>
        <taxon>Bacillati</taxon>
        <taxon>Actinomycetota</taxon>
        <taxon>Thermoleophilia</taxon>
        <taxon>Solirubrobacterales</taxon>
        <taxon>Capillimicrobiaceae</taxon>
        <taxon>Capillimicrobium</taxon>
    </lineage>
</organism>
<dbReference type="AlphaFoldDB" id="A0A9E7C1X4"/>
<evidence type="ECO:0000313" key="3">
    <source>
        <dbReference type="Proteomes" id="UP001162834"/>
    </source>
</evidence>
<reference evidence="2" key="1">
    <citation type="journal article" date="2022" name="Int. J. Syst. Evol. Microbiol.">
        <title>Pseudomonas aegrilactucae sp. nov. and Pseudomonas morbosilactucae sp. nov., pathogens causing bacterial rot of lettuce in Japan.</title>
        <authorList>
            <person name="Sawada H."/>
            <person name="Fujikawa T."/>
            <person name="Satou M."/>
        </authorList>
    </citation>
    <scope>NUCLEOTIDE SEQUENCE</scope>
    <source>
        <strain evidence="2">0166_1</strain>
    </source>
</reference>
<protein>
    <submittedName>
        <fullName evidence="2">Uncharacterized protein</fullName>
    </submittedName>
</protein>
<dbReference type="Gene3D" id="1.20.5.340">
    <property type="match status" value="1"/>
</dbReference>
<keyword evidence="3" id="KW-1185">Reference proteome</keyword>
<dbReference type="KEGG" id="sbae:DSM104329_04372"/>
<dbReference type="EMBL" id="CP087164">
    <property type="protein sequence ID" value="UGS37950.1"/>
    <property type="molecule type" value="Genomic_DNA"/>
</dbReference>
<accession>A0A9E7C1X4</accession>
<evidence type="ECO:0000256" key="1">
    <source>
        <dbReference type="SAM" id="MobiDB-lite"/>
    </source>
</evidence>
<feature type="region of interest" description="Disordered" evidence="1">
    <location>
        <begin position="129"/>
        <end position="151"/>
    </location>
</feature>
<dbReference type="Proteomes" id="UP001162834">
    <property type="component" value="Chromosome"/>
</dbReference>
<proteinExistence type="predicted"/>